<feature type="transmembrane region" description="Helical" evidence="6">
    <location>
        <begin position="190"/>
        <end position="211"/>
    </location>
</feature>
<evidence type="ECO:0000259" key="7">
    <source>
        <dbReference type="Pfam" id="PF04039"/>
    </source>
</evidence>
<comment type="subcellular location">
    <subcellularLocation>
        <location evidence="1">Cell membrane</location>
        <topology evidence="1">Multi-pass membrane protein</topology>
    </subcellularLocation>
</comment>
<keyword evidence="2" id="KW-1003">Cell membrane</keyword>
<evidence type="ECO:0000256" key="4">
    <source>
        <dbReference type="ARBA" id="ARBA00022989"/>
    </source>
</evidence>
<dbReference type="Pfam" id="PF04039">
    <property type="entry name" value="MnhB"/>
    <property type="match status" value="1"/>
</dbReference>
<reference evidence="8" key="1">
    <citation type="submission" date="2017-04" db="EMBL/GenBank/DDBJ databases">
        <authorList>
            <person name="Afonso C.L."/>
            <person name="Miller P.J."/>
            <person name="Scott M.A."/>
            <person name="Spackman E."/>
            <person name="Goraichik I."/>
            <person name="Dimitrov K.M."/>
            <person name="Suarez D.L."/>
            <person name="Swayne D.E."/>
        </authorList>
    </citation>
    <scope>NUCLEOTIDE SEQUENCE</scope>
    <source>
        <strain evidence="8">NZ3</strain>
    </source>
</reference>
<dbReference type="PANTHER" id="PTHR33932">
    <property type="entry name" value="NA(+)/H(+) ANTIPORTER SUBUNIT B"/>
    <property type="match status" value="1"/>
</dbReference>
<dbReference type="InterPro" id="IPR050622">
    <property type="entry name" value="CPA3_antiporter_subunitB"/>
</dbReference>
<dbReference type="InterPro" id="IPR007182">
    <property type="entry name" value="MnhB"/>
</dbReference>
<evidence type="ECO:0000256" key="1">
    <source>
        <dbReference type="ARBA" id="ARBA00004651"/>
    </source>
</evidence>
<dbReference type="GO" id="GO:0005886">
    <property type="term" value="C:plasma membrane"/>
    <property type="evidence" value="ECO:0007669"/>
    <property type="project" value="UniProtKB-SubCell"/>
</dbReference>
<evidence type="ECO:0000256" key="3">
    <source>
        <dbReference type="ARBA" id="ARBA00022692"/>
    </source>
</evidence>
<evidence type="ECO:0000313" key="9">
    <source>
        <dbReference type="Proteomes" id="UP000244093"/>
    </source>
</evidence>
<evidence type="ECO:0000256" key="5">
    <source>
        <dbReference type="ARBA" id="ARBA00023136"/>
    </source>
</evidence>
<organism evidence="8 9">
    <name type="scientific">Zestosphaera tikiterensis</name>
    <dbReference type="NCBI Taxonomy" id="1973259"/>
    <lineage>
        <taxon>Archaea</taxon>
        <taxon>Thermoproteota</taxon>
        <taxon>Thermoprotei</taxon>
        <taxon>Desulfurococcales</taxon>
        <taxon>Desulfurococcaceae</taxon>
        <taxon>Zestosphaera</taxon>
    </lineage>
</organism>
<comment type="caution">
    <text evidence="8">The sequence shown here is derived from an EMBL/GenBank/DDBJ whole genome shotgun (WGS) entry which is preliminary data.</text>
</comment>
<evidence type="ECO:0000256" key="6">
    <source>
        <dbReference type="SAM" id="Phobius"/>
    </source>
</evidence>
<sequence>MRLGRYLQAFSLVALAVLLAVALTYKGLGDLPNPAVRDLALWYLYTTLNPEVPNMTVMSPEAVTAIVWDYRGLDTLFETMVFFLAIVGALAIMRGITLNEGGEGLHIERYGLSLITKTATKLLVPLIIGVSASIALHGHLTPGGGFQGGSAAAVAPLLVLVIFSTYYVVFKLRLSELSMISLRTLGLMGIYMTSFATLILGLVIGVNAYIFQNMPKANAFIGLPPALGGSLISGTLFFFNLFEFFAVAAGFTLVFILLSIPEVKAREVLKGEEHGH</sequence>
<dbReference type="Proteomes" id="UP000244093">
    <property type="component" value="Unassembled WGS sequence"/>
</dbReference>
<keyword evidence="4 6" id="KW-1133">Transmembrane helix</keyword>
<keyword evidence="5 6" id="KW-0472">Membrane</keyword>
<feature type="transmembrane region" description="Helical" evidence="6">
    <location>
        <begin position="146"/>
        <end position="169"/>
    </location>
</feature>
<name>A0A2R7Y8M5_9CREN</name>
<reference evidence="8" key="2">
    <citation type="journal article" date="2018" name="Syst. Appl. Microbiol.">
        <title>A new symbiotic nanoarchaeote (Candidatus Nanoclepta minutus) and its host (Zestosphaera tikiterensis gen. nov., sp. nov.) from a New Zealand hot spring.</title>
        <authorList>
            <person name="St John E."/>
            <person name="Liu Y."/>
            <person name="Podar M."/>
            <person name="Stott M.B."/>
            <person name="Meneghin J."/>
            <person name="Chen Z."/>
            <person name="Lagutin K."/>
            <person name="Mitchell K."/>
            <person name="Reysenbach A.L."/>
        </authorList>
    </citation>
    <scope>NUCLEOTIDE SEQUENCE [LARGE SCALE GENOMIC DNA]</scope>
    <source>
        <strain evidence="8">NZ3</strain>
    </source>
</reference>
<gene>
    <name evidence="8" type="ORF">B7O98_00220</name>
</gene>
<dbReference type="EMBL" id="NBVN01000001">
    <property type="protein sequence ID" value="PUA33884.1"/>
    <property type="molecule type" value="Genomic_DNA"/>
</dbReference>
<evidence type="ECO:0000256" key="2">
    <source>
        <dbReference type="ARBA" id="ARBA00022475"/>
    </source>
</evidence>
<feature type="transmembrane region" description="Helical" evidence="6">
    <location>
        <begin position="231"/>
        <end position="260"/>
    </location>
</feature>
<dbReference type="PANTHER" id="PTHR33932:SF4">
    <property type="entry name" value="NA(+)_H(+) ANTIPORTER SUBUNIT B"/>
    <property type="match status" value="1"/>
</dbReference>
<keyword evidence="3 6" id="KW-0812">Transmembrane</keyword>
<dbReference type="AlphaFoldDB" id="A0A2R7Y8M5"/>
<proteinExistence type="predicted"/>
<feature type="transmembrane region" description="Helical" evidence="6">
    <location>
        <begin position="80"/>
        <end position="98"/>
    </location>
</feature>
<protein>
    <recommendedName>
        <fullName evidence="7">Na+/H+ antiporter MnhB subunit-related protein domain-containing protein</fullName>
    </recommendedName>
</protein>
<evidence type="ECO:0000313" key="8">
    <source>
        <dbReference type="EMBL" id="PUA33884.1"/>
    </source>
</evidence>
<feature type="domain" description="Na+/H+ antiporter MnhB subunit-related protein" evidence="7">
    <location>
        <begin position="115"/>
        <end position="252"/>
    </location>
</feature>
<accession>A0A2R7Y8M5</accession>
<feature type="transmembrane region" description="Helical" evidence="6">
    <location>
        <begin position="119"/>
        <end position="140"/>
    </location>
</feature>